<name>A0ABR1BRI1_NECAM</name>
<evidence type="ECO:0000256" key="1">
    <source>
        <dbReference type="SAM" id="MobiDB-lite"/>
    </source>
</evidence>
<comment type="caution">
    <text evidence="2">The sequence shown here is derived from an EMBL/GenBank/DDBJ whole genome shotgun (WGS) entry which is preliminary data.</text>
</comment>
<dbReference type="InterPro" id="IPR036691">
    <property type="entry name" value="Endo/exonu/phosph_ase_sf"/>
</dbReference>
<evidence type="ECO:0000313" key="2">
    <source>
        <dbReference type="EMBL" id="KAK6729019.1"/>
    </source>
</evidence>
<dbReference type="EMBL" id="JAVFWL010000001">
    <property type="protein sequence ID" value="KAK6729019.1"/>
    <property type="molecule type" value="Genomic_DNA"/>
</dbReference>
<protein>
    <recommendedName>
        <fullName evidence="4">Endonuclease/exonuclease/phosphatase domain-containing protein</fullName>
    </recommendedName>
</protein>
<organism evidence="2 3">
    <name type="scientific">Necator americanus</name>
    <name type="common">Human hookworm</name>
    <dbReference type="NCBI Taxonomy" id="51031"/>
    <lineage>
        <taxon>Eukaryota</taxon>
        <taxon>Metazoa</taxon>
        <taxon>Ecdysozoa</taxon>
        <taxon>Nematoda</taxon>
        <taxon>Chromadorea</taxon>
        <taxon>Rhabditida</taxon>
        <taxon>Rhabditina</taxon>
        <taxon>Rhabditomorpha</taxon>
        <taxon>Strongyloidea</taxon>
        <taxon>Ancylostomatidae</taxon>
        <taxon>Bunostominae</taxon>
        <taxon>Necator</taxon>
    </lineage>
</organism>
<accession>A0ABR1BRI1</accession>
<dbReference type="SUPFAM" id="SSF56219">
    <property type="entry name" value="DNase I-like"/>
    <property type="match status" value="1"/>
</dbReference>
<dbReference type="Proteomes" id="UP001303046">
    <property type="component" value="Unassembled WGS sequence"/>
</dbReference>
<reference evidence="2 3" key="1">
    <citation type="submission" date="2023-08" db="EMBL/GenBank/DDBJ databases">
        <title>A Necator americanus chromosomal reference genome.</title>
        <authorList>
            <person name="Ilik V."/>
            <person name="Petrzelkova K.J."/>
            <person name="Pardy F."/>
            <person name="Fuh T."/>
            <person name="Niatou-Singa F.S."/>
            <person name="Gouil Q."/>
            <person name="Baker L."/>
            <person name="Ritchie M.E."/>
            <person name="Jex A.R."/>
            <person name="Gazzola D."/>
            <person name="Li H."/>
            <person name="Toshio Fujiwara R."/>
            <person name="Zhan B."/>
            <person name="Aroian R.V."/>
            <person name="Pafco B."/>
            <person name="Schwarz E.M."/>
        </authorList>
    </citation>
    <scope>NUCLEOTIDE SEQUENCE [LARGE SCALE GENOMIC DNA]</scope>
    <source>
        <strain evidence="2 3">Aroian</strain>
        <tissue evidence="2">Whole animal</tissue>
    </source>
</reference>
<sequence length="118" mass="13590">MSITLARAMWQERGGAGKSAEPAKEVRHRQQHPVRLATLNVGTLSGGSRKLADSLRKLRVDICCEQEIRRKGSKSRESGDDYKLIYHGRMNRIAMALVLYRKRRLETASHRWIDYRIA</sequence>
<proteinExistence type="predicted"/>
<gene>
    <name evidence="2" type="primary">Necator_chrI.g2337</name>
    <name evidence="2" type="ORF">RB195_006210</name>
</gene>
<evidence type="ECO:0008006" key="4">
    <source>
        <dbReference type="Google" id="ProtNLM"/>
    </source>
</evidence>
<keyword evidence="3" id="KW-1185">Reference proteome</keyword>
<evidence type="ECO:0000313" key="3">
    <source>
        <dbReference type="Proteomes" id="UP001303046"/>
    </source>
</evidence>
<dbReference type="Gene3D" id="3.60.10.10">
    <property type="entry name" value="Endonuclease/exonuclease/phosphatase"/>
    <property type="match status" value="1"/>
</dbReference>
<feature type="region of interest" description="Disordered" evidence="1">
    <location>
        <begin position="12"/>
        <end position="31"/>
    </location>
</feature>